<dbReference type="CDD" id="cd07962">
    <property type="entry name" value="Anticodon_Ia_Val"/>
    <property type="match status" value="1"/>
</dbReference>
<dbReference type="InterPro" id="IPR001412">
    <property type="entry name" value="aa-tRNA-synth_I_CS"/>
</dbReference>
<dbReference type="Pfam" id="PF08264">
    <property type="entry name" value="Anticodon_1"/>
    <property type="match status" value="1"/>
</dbReference>
<dbReference type="InterPro" id="IPR002300">
    <property type="entry name" value="aa-tRNA-synth_Ia"/>
</dbReference>
<evidence type="ECO:0000256" key="11">
    <source>
        <dbReference type="ARBA" id="ARBA00060830"/>
    </source>
</evidence>
<evidence type="ECO:0000256" key="12">
    <source>
        <dbReference type="HAMAP-Rule" id="MF_02004"/>
    </source>
</evidence>
<dbReference type="InterPro" id="IPR014729">
    <property type="entry name" value="Rossmann-like_a/b/a_fold"/>
</dbReference>
<dbReference type="InterPro" id="IPR037118">
    <property type="entry name" value="Val-tRNA_synth_C_sf"/>
</dbReference>
<keyword evidence="17" id="KW-1185">Reference proteome</keyword>
<dbReference type="EC" id="6.1.1.9" evidence="12"/>
<evidence type="ECO:0000256" key="10">
    <source>
        <dbReference type="ARBA" id="ARBA00047552"/>
    </source>
</evidence>
<dbReference type="KEGG" id="dde:Dde_2839"/>
<dbReference type="Gene3D" id="3.40.50.620">
    <property type="entry name" value="HUPs"/>
    <property type="match status" value="2"/>
</dbReference>
<evidence type="ECO:0000256" key="5">
    <source>
        <dbReference type="ARBA" id="ARBA00022741"/>
    </source>
</evidence>
<dbReference type="Gene3D" id="3.90.740.10">
    <property type="entry name" value="Valyl/Leucyl/Isoleucyl-tRNA synthetase, editing domain"/>
    <property type="match status" value="2"/>
</dbReference>
<dbReference type="PRINTS" id="PR00986">
    <property type="entry name" value="TRNASYNTHVAL"/>
</dbReference>
<dbReference type="RefSeq" id="WP_011368638.1">
    <property type="nucleotide sequence ID" value="NC_007519.1"/>
</dbReference>
<keyword evidence="8 12" id="KW-0175">Coiled coil</keyword>
<comment type="domain">
    <text evidence="12">The C-terminal coiled-coil domain is crucial for aminoacylation activity.</text>
</comment>
<evidence type="ECO:0000256" key="3">
    <source>
        <dbReference type="ARBA" id="ARBA00022490"/>
    </source>
</evidence>
<proteinExistence type="inferred from homology"/>
<evidence type="ECO:0000256" key="6">
    <source>
        <dbReference type="ARBA" id="ARBA00022840"/>
    </source>
</evidence>
<keyword evidence="9 12" id="KW-0030">Aminoacyl-tRNA synthetase</keyword>
<evidence type="ECO:0000313" key="17">
    <source>
        <dbReference type="Proteomes" id="UP000002710"/>
    </source>
</evidence>
<dbReference type="PANTHER" id="PTHR11946:SF93">
    <property type="entry name" value="VALINE--TRNA LIGASE, CHLOROPLASTIC_MITOCHONDRIAL 2"/>
    <property type="match status" value="1"/>
</dbReference>
<evidence type="ECO:0000256" key="9">
    <source>
        <dbReference type="ARBA" id="ARBA00023146"/>
    </source>
</evidence>
<dbReference type="SUPFAM" id="SSF47323">
    <property type="entry name" value="Anticodon-binding domain of a subclass of class I aminoacyl-tRNA synthetases"/>
    <property type="match status" value="1"/>
</dbReference>
<dbReference type="FunFam" id="3.40.50.620:FF:000032">
    <property type="entry name" value="Valine--tRNA ligase"/>
    <property type="match status" value="1"/>
</dbReference>
<name>Q30XG2_OLEA2</name>
<dbReference type="Gene3D" id="1.10.287.380">
    <property type="entry name" value="Valyl-tRNA synthetase, C-terminal domain"/>
    <property type="match status" value="1"/>
</dbReference>
<dbReference type="InterPro" id="IPR010978">
    <property type="entry name" value="tRNA-bd_arm"/>
</dbReference>
<comment type="subcellular location">
    <subcellularLocation>
        <location evidence="1 12">Cytoplasm</location>
    </subcellularLocation>
</comment>
<dbReference type="PANTHER" id="PTHR11946">
    <property type="entry name" value="VALYL-TRNA SYNTHETASES"/>
    <property type="match status" value="1"/>
</dbReference>
<feature type="domain" description="Methionyl/Valyl/Leucyl/Isoleucyl-tRNA synthetase anticodon-binding" evidence="14">
    <location>
        <begin position="609"/>
        <end position="753"/>
    </location>
</feature>
<dbReference type="Pfam" id="PF10458">
    <property type="entry name" value="Val_tRNA-synt_C"/>
    <property type="match status" value="1"/>
</dbReference>
<comment type="domain">
    <text evidence="12">ValRS has two distinct active sites: one for aminoacylation and one for editing. The misactivated threonine is translocated from the active site to the editing site.</text>
</comment>
<keyword evidence="6 12" id="KW-0067">ATP-binding</keyword>
<dbReference type="HOGENOM" id="CLU_001493_0_2_7"/>
<dbReference type="InterPro" id="IPR033705">
    <property type="entry name" value="Anticodon_Ia_Val"/>
</dbReference>
<dbReference type="Pfam" id="PF00133">
    <property type="entry name" value="tRNA-synt_1"/>
    <property type="match status" value="1"/>
</dbReference>
<dbReference type="Gene3D" id="1.10.730.10">
    <property type="entry name" value="Isoleucyl-tRNA Synthetase, Domain 1"/>
    <property type="match status" value="1"/>
</dbReference>
<dbReference type="eggNOG" id="COG0525">
    <property type="taxonomic scope" value="Bacteria"/>
</dbReference>
<dbReference type="GO" id="GO:0005829">
    <property type="term" value="C:cytosol"/>
    <property type="evidence" value="ECO:0007669"/>
    <property type="project" value="TreeGrafter"/>
</dbReference>
<dbReference type="GO" id="GO:0005524">
    <property type="term" value="F:ATP binding"/>
    <property type="evidence" value="ECO:0007669"/>
    <property type="project" value="UniProtKB-UniRule"/>
</dbReference>
<evidence type="ECO:0000259" key="15">
    <source>
        <dbReference type="Pfam" id="PF10458"/>
    </source>
</evidence>
<evidence type="ECO:0000313" key="16">
    <source>
        <dbReference type="EMBL" id="ABB39634.1"/>
    </source>
</evidence>
<protein>
    <recommendedName>
        <fullName evidence="12">Valine--tRNA ligase</fullName>
        <ecNumber evidence="12">6.1.1.9</ecNumber>
    </recommendedName>
    <alternativeName>
        <fullName evidence="12">Valyl-tRNA synthetase</fullName>
        <shortName evidence="12">ValRS</shortName>
    </alternativeName>
</protein>
<dbReference type="EMBL" id="CP000112">
    <property type="protein sequence ID" value="ABB39634.1"/>
    <property type="molecule type" value="Genomic_DNA"/>
</dbReference>
<dbReference type="CDD" id="cd00817">
    <property type="entry name" value="ValRS_core"/>
    <property type="match status" value="1"/>
</dbReference>
<dbReference type="InterPro" id="IPR009008">
    <property type="entry name" value="Val/Leu/Ile-tRNA-synth_edit"/>
</dbReference>
<dbReference type="GO" id="GO:0002161">
    <property type="term" value="F:aminoacyl-tRNA deacylase activity"/>
    <property type="evidence" value="ECO:0007669"/>
    <property type="project" value="InterPro"/>
</dbReference>
<comment type="function">
    <text evidence="12">Catalyzes the attachment of valine to tRNA(Val). As ValRS can inadvertently accommodate and process structurally similar amino acids such as threonine, to avoid such errors, it has a 'posttransfer' editing activity that hydrolyzes mischarged Thr-tRNA(Val) in a tRNA-dependent manner.</text>
</comment>
<dbReference type="NCBIfam" id="NF004349">
    <property type="entry name" value="PRK05729.1"/>
    <property type="match status" value="1"/>
</dbReference>
<dbReference type="FunFam" id="1.10.287.380:FF:000001">
    <property type="entry name" value="Valine--tRNA ligase"/>
    <property type="match status" value="1"/>
</dbReference>
<dbReference type="SUPFAM" id="SSF50677">
    <property type="entry name" value="ValRS/IleRS/LeuRS editing domain"/>
    <property type="match status" value="1"/>
</dbReference>
<feature type="short sequence motif" description="'HIGH' region" evidence="12">
    <location>
        <begin position="47"/>
        <end position="57"/>
    </location>
</feature>
<gene>
    <name evidence="12" type="primary">valS</name>
    <name evidence="16" type="ordered locus">Dde_2839</name>
</gene>
<comment type="subunit">
    <text evidence="2 12">Monomer.</text>
</comment>
<dbReference type="HAMAP" id="MF_02004">
    <property type="entry name" value="Val_tRNA_synth_type1"/>
    <property type="match status" value="1"/>
</dbReference>
<dbReference type="SUPFAM" id="SSF46589">
    <property type="entry name" value="tRNA-binding arm"/>
    <property type="match status" value="1"/>
</dbReference>
<feature type="binding site" evidence="12">
    <location>
        <position position="528"/>
    </location>
    <ligand>
        <name>ATP</name>
        <dbReference type="ChEBI" id="CHEBI:30616"/>
    </ligand>
</feature>
<accession>Q30XG2</accession>
<dbReference type="PROSITE" id="PS00178">
    <property type="entry name" value="AA_TRNA_LIGASE_I"/>
    <property type="match status" value="1"/>
</dbReference>
<dbReference type="InterPro" id="IPR019499">
    <property type="entry name" value="Val-tRNA_synth_tRNA-bd"/>
</dbReference>
<sequence>MAENALPKGYEPQDIENRWRTHWEENKTFTPDPDAPGEPYSIVIPPPNVTGALHMGHALNLTLQDILCRFHRQKGRKVLWVPGTDHAGIATQNVVERQLAREGKGRHDLGREKFIERVWQWREEYGNRILSQIRKMGASVDWTRERFTMDEGLSRAVRQVFVKLYEDGLIYKGNYIINWCPRCHTALADDEVDHSAEKGALHYVRYPLEDGSGHLTIATTRPETMLADTAIAVHPEDERFSHLIGKYAILPLVGRKLIIIGDKYVDREFGTGCLKVTPAHDHNDWELGRKHGLEVLNILTDDGVLSEDAGPDFAGLDCAAARKKILVMLEEKGFLDRIEPHEHNVGHCYRCKTVVEPYVSTQWFVAMTKLAPRARAAVPAQTQIYPENWEKTYYNWLDNIRDWCISRQIWWGHRIPAWTCEDCGELIVAMDAPQACKCGSTRLTQDEDVLDTWFSSALWPFSTLGWPDSTEELKQFYPTSVLVTGFDILFFWVARMMMMGLQFMDEIPFHHVYIHALVRDEHGKKMSKSTGNVIDPVEMIDKYGTDSLRFTLTAFAAMGRDIKLSEARIEGYRHFINKIWNAARFALMNLPEEQPAPCDLAAVQELHHRWILHRLEEVKSSVDSAFTGYRFNEAAQTLYKFFWNELCDWYLELSKPDMQAGGERRARAQFVLWTVLKEVLVLMHPVMPFVTAEIWNVLPGVAGTDIACASYPETRPACVSPDAEKRMALVQGVISAIRTIKAELNIAPTTRLNALVRTVSDAALEELEASREVISVLARLEGLTMGADAAGPRASASAVVEGNEVIVPLAGLVDFEAELARLDKELGKVGKEKEKLEAKLANESFVSRAPADIVAKERARSQELAETQEKLESLRKRLADAMD</sequence>
<dbReference type="FunFam" id="3.40.50.620:FF:000098">
    <property type="entry name" value="Valine--tRNA ligase"/>
    <property type="match status" value="1"/>
</dbReference>
<keyword evidence="5 12" id="KW-0547">Nucleotide-binding</keyword>
<dbReference type="InterPro" id="IPR009080">
    <property type="entry name" value="tRNAsynth_Ia_anticodon-bd"/>
</dbReference>
<keyword evidence="7 12" id="KW-0648">Protein biosynthesis</keyword>
<feature type="domain" description="Aminoacyl-tRNA synthetase class Ia" evidence="13">
    <location>
        <begin position="20"/>
        <end position="565"/>
    </location>
</feature>
<dbReference type="GO" id="GO:0006438">
    <property type="term" value="P:valyl-tRNA aminoacylation"/>
    <property type="evidence" value="ECO:0007669"/>
    <property type="project" value="UniProtKB-UniRule"/>
</dbReference>
<evidence type="ECO:0000259" key="14">
    <source>
        <dbReference type="Pfam" id="PF08264"/>
    </source>
</evidence>
<comment type="catalytic activity">
    <reaction evidence="10 12">
        <text>tRNA(Val) + L-valine + ATP = L-valyl-tRNA(Val) + AMP + diphosphate</text>
        <dbReference type="Rhea" id="RHEA:10704"/>
        <dbReference type="Rhea" id="RHEA-COMP:9672"/>
        <dbReference type="Rhea" id="RHEA-COMP:9708"/>
        <dbReference type="ChEBI" id="CHEBI:30616"/>
        <dbReference type="ChEBI" id="CHEBI:33019"/>
        <dbReference type="ChEBI" id="CHEBI:57762"/>
        <dbReference type="ChEBI" id="CHEBI:78442"/>
        <dbReference type="ChEBI" id="CHEBI:78537"/>
        <dbReference type="ChEBI" id="CHEBI:456215"/>
        <dbReference type="EC" id="6.1.1.9"/>
    </reaction>
</comment>
<evidence type="ECO:0000256" key="8">
    <source>
        <dbReference type="ARBA" id="ARBA00023054"/>
    </source>
</evidence>
<dbReference type="InterPro" id="IPR002303">
    <property type="entry name" value="Valyl-tRNA_ligase"/>
</dbReference>
<dbReference type="FunFam" id="1.10.730.10:FF:000014">
    <property type="entry name" value="Valine--tRNA ligase"/>
    <property type="match status" value="1"/>
</dbReference>
<feature type="coiled-coil region" evidence="12">
    <location>
        <begin position="812"/>
        <end position="877"/>
    </location>
</feature>
<evidence type="ECO:0000256" key="4">
    <source>
        <dbReference type="ARBA" id="ARBA00022598"/>
    </source>
</evidence>
<feature type="domain" description="Valyl-tRNA synthetase tRNA-binding arm" evidence="15">
    <location>
        <begin position="814"/>
        <end position="878"/>
    </location>
</feature>
<evidence type="ECO:0000256" key="2">
    <source>
        <dbReference type="ARBA" id="ARBA00011245"/>
    </source>
</evidence>
<dbReference type="AlphaFoldDB" id="Q30XG2"/>
<keyword evidence="3 12" id="KW-0963">Cytoplasm</keyword>
<reference evidence="16 17" key="1">
    <citation type="journal article" date="2011" name="J. Bacteriol.">
        <title>Complete genome sequence and updated annotation of Desulfovibrio alaskensis G20.</title>
        <authorList>
            <person name="Hauser L.J."/>
            <person name="Land M.L."/>
            <person name="Brown S.D."/>
            <person name="Larimer F."/>
            <person name="Keller K.L."/>
            <person name="Rapp-Giles B.J."/>
            <person name="Price M.N."/>
            <person name="Lin M."/>
            <person name="Bruce D.C."/>
            <person name="Detter J.C."/>
            <person name="Tapia R."/>
            <person name="Han C.S."/>
            <person name="Goodwin L.A."/>
            <person name="Cheng J.F."/>
            <person name="Pitluck S."/>
            <person name="Copeland A."/>
            <person name="Lucas S."/>
            <person name="Nolan M."/>
            <person name="Lapidus A.L."/>
            <person name="Palumbo A.V."/>
            <person name="Wall J.D."/>
        </authorList>
    </citation>
    <scope>NUCLEOTIDE SEQUENCE [LARGE SCALE GENOMIC DNA]</scope>
    <source>
        <strain evidence="17">ATCC BAA 1058 / DSM 17464 / G20</strain>
    </source>
</reference>
<dbReference type="NCBIfam" id="TIGR00422">
    <property type="entry name" value="valS"/>
    <property type="match status" value="1"/>
</dbReference>
<organism evidence="16 17">
    <name type="scientific">Oleidesulfovibrio alaskensis (strain ATCC BAA-1058 / DSM 17464 / G20)</name>
    <name type="common">Desulfovibrio alaskensis</name>
    <dbReference type="NCBI Taxonomy" id="207559"/>
    <lineage>
        <taxon>Bacteria</taxon>
        <taxon>Pseudomonadati</taxon>
        <taxon>Thermodesulfobacteriota</taxon>
        <taxon>Desulfovibrionia</taxon>
        <taxon>Desulfovibrionales</taxon>
        <taxon>Desulfovibrionaceae</taxon>
        <taxon>Oleidesulfovibrio</taxon>
    </lineage>
</organism>
<dbReference type="SUPFAM" id="SSF52374">
    <property type="entry name" value="Nucleotidylyl transferase"/>
    <property type="match status" value="1"/>
</dbReference>
<keyword evidence="4 12" id="KW-0436">Ligase</keyword>
<dbReference type="InterPro" id="IPR013155">
    <property type="entry name" value="M/V/L/I-tRNA-synth_anticd-bd"/>
</dbReference>
<feature type="short sequence motif" description="'KMSKS' region" evidence="12">
    <location>
        <begin position="525"/>
        <end position="529"/>
    </location>
</feature>
<comment type="similarity">
    <text evidence="11 12">Belongs to the class-I aminoacyl-tRNA synthetase family. ValS type 1 subfamily.</text>
</comment>
<dbReference type="Proteomes" id="UP000002710">
    <property type="component" value="Chromosome"/>
</dbReference>
<evidence type="ECO:0000256" key="1">
    <source>
        <dbReference type="ARBA" id="ARBA00004496"/>
    </source>
</evidence>
<dbReference type="STRING" id="207559.Dde_2839"/>
<dbReference type="GO" id="GO:0004832">
    <property type="term" value="F:valine-tRNA ligase activity"/>
    <property type="evidence" value="ECO:0007669"/>
    <property type="project" value="UniProtKB-UniRule"/>
</dbReference>
<evidence type="ECO:0000259" key="13">
    <source>
        <dbReference type="Pfam" id="PF00133"/>
    </source>
</evidence>
<evidence type="ECO:0000256" key="7">
    <source>
        <dbReference type="ARBA" id="ARBA00022917"/>
    </source>
</evidence>